<dbReference type="Pfam" id="PF04193">
    <property type="entry name" value="PQ-loop"/>
    <property type="match status" value="1"/>
</dbReference>
<dbReference type="Gene3D" id="1.20.1280.290">
    <property type="match status" value="1"/>
</dbReference>
<evidence type="ECO:0000256" key="1">
    <source>
        <dbReference type="ARBA" id="ARBA00004141"/>
    </source>
</evidence>
<evidence type="ECO:0000256" key="4">
    <source>
        <dbReference type="ARBA" id="ARBA00023136"/>
    </source>
</evidence>
<feature type="transmembrane region" description="Helical" evidence="5">
    <location>
        <begin position="129"/>
        <end position="146"/>
    </location>
</feature>
<evidence type="ECO:0000313" key="6">
    <source>
        <dbReference type="EMBL" id="JAP95491.1"/>
    </source>
</evidence>
<accession>A0A146KJ77</accession>
<keyword evidence="2 5" id="KW-0812">Transmembrane</keyword>
<keyword evidence="3 5" id="KW-1133">Transmembrane helix</keyword>
<dbReference type="PANTHER" id="PTHR16201">
    <property type="entry name" value="SEVEN TRANSMEMBRANE PROTEIN 1-RELATED"/>
    <property type="match status" value="1"/>
</dbReference>
<dbReference type="InterPro" id="IPR006603">
    <property type="entry name" value="PQ-loop_rpt"/>
</dbReference>
<keyword evidence="4 5" id="KW-0472">Membrane</keyword>
<reference evidence="6" key="1">
    <citation type="submission" date="2015-07" db="EMBL/GenBank/DDBJ databases">
        <title>Adaptation to a free-living lifestyle via gene acquisitions in the diplomonad Trepomonas sp. PC1.</title>
        <authorList>
            <person name="Xu F."/>
            <person name="Jerlstrom-Hultqvist J."/>
            <person name="Kolisko M."/>
            <person name="Simpson A.G.B."/>
            <person name="Roger A.J."/>
            <person name="Svard S.G."/>
            <person name="Andersson J.O."/>
        </authorList>
    </citation>
    <scope>NUCLEOTIDE SEQUENCE</scope>
    <source>
        <strain evidence="6">PC1</strain>
    </source>
</reference>
<feature type="transmembrane region" description="Helical" evidence="5">
    <location>
        <begin position="63"/>
        <end position="83"/>
    </location>
</feature>
<sequence length="180" mass="20624">MPCKCPGDYNYFVASVFEQCVSSPLSMSAFVLGWISIGFNCFAQFPQIRLHFIRQTTQGMPSLAIILYVIVDISIFISLYFMLAMTTQIIMQAVFAVQDITLLVQLIVYRNKIPNKKSLSYSANEIFNYIFVLFLILEGILIFGLQESKLMAFQPQVYQFCETRIQTDLTKKVVGWVFTS</sequence>
<comment type="subcellular location">
    <subcellularLocation>
        <location evidence="1">Membrane</location>
        <topology evidence="1">Multi-pass membrane protein</topology>
    </subcellularLocation>
</comment>
<feature type="transmembrane region" description="Helical" evidence="5">
    <location>
        <begin position="89"/>
        <end position="109"/>
    </location>
</feature>
<evidence type="ECO:0000256" key="5">
    <source>
        <dbReference type="SAM" id="Phobius"/>
    </source>
</evidence>
<protein>
    <submittedName>
        <fullName evidence="6">PQ-loop motif-containing protein</fullName>
    </submittedName>
</protein>
<name>A0A146KJ77_9EUKA</name>
<feature type="transmembrane region" description="Helical" evidence="5">
    <location>
        <begin position="25"/>
        <end position="43"/>
    </location>
</feature>
<evidence type="ECO:0000256" key="2">
    <source>
        <dbReference type="ARBA" id="ARBA00022692"/>
    </source>
</evidence>
<dbReference type="InterPro" id="IPR051415">
    <property type="entry name" value="LAAT-1"/>
</dbReference>
<organism evidence="6">
    <name type="scientific">Trepomonas sp. PC1</name>
    <dbReference type="NCBI Taxonomy" id="1076344"/>
    <lineage>
        <taxon>Eukaryota</taxon>
        <taxon>Metamonada</taxon>
        <taxon>Diplomonadida</taxon>
        <taxon>Hexamitidae</taxon>
        <taxon>Hexamitinae</taxon>
        <taxon>Trepomonas</taxon>
    </lineage>
</organism>
<dbReference type="AlphaFoldDB" id="A0A146KJ77"/>
<dbReference type="GO" id="GO:0016020">
    <property type="term" value="C:membrane"/>
    <property type="evidence" value="ECO:0007669"/>
    <property type="project" value="UniProtKB-SubCell"/>
</dbReference>
<evidence type="ECO:0000256" key="3">
    <source>
        <dbReference type="ARBA" id="ARBA00022989"/>
    </source>
</evidence>
<feature type="non-terminal residue" evidence="6">
    <location>
        <position position="180"/>
    </location>
</feature>
<dbReference type="EMBL" id="GDID01001115">
    <property type="protein sequence ID" value="JAP95491.1"/>
    <property type="molecule type" value="Transcribed_RNA"/>
</dbReference>
<gene>
    <name evidence="6" type="ORF">TPC1_11504</name>
</gene>
<proteinExistence type="predicted"/>